<comment type="caution">
    <text evidence="5">The sequence shown here is derived from an EMBL/GenBank/DDBJ whole genome shotgun (WGS) entry which is preliminary data.</text>
</comment>
<dbReference type="AlphaFoldDB" id="A0A179T633"/>
<dbReference type="PANTHER" id="PTHR46847">
    <property type="entry name" value="D-ALLOSE-BINDING PERIPLASMIC PROTEIN-RELATED"/>
    <property type="match status" value="1"/>
</dbReference>
<name>A0A179T633_9BACI</name>
<evidence type="ECO:0000256" key="2">
    <source>
        <dbReference type="ARBA" id="ARBA00007639"/>
    </source>
</evidence>
<reference evidence="6" key="1">
    <citation type="submission" date="2016-04" db="EMBL/GenBank/DDBJ databases">
        <authorList>
            <person name="Lyu Z."/>
            <person name="Lyu W."/>
        </authorList>
    </citation>
    <scope>NUCLEOTIDE SEQUENCE [LARGE SCALE GENOMIC DNA]</scope>
    <source>
        <strain evidence="6">C44</strain>
    </source>
</reference>
<keyword evidence="6" id="KW-1185">Reference proteome</keyword>
<dbReference type="Proteomes" id="UP000078534">
    <property type="component" value="Unassembled WGS sequence"/>
</dbReference>
<dbReference type="Gene3D" id="3.40.50.2300">
    <property type="match status" value="2"/>
</dbReference>
<protein>
    <recommendedName>
        <fullName evidence="4">Periplasmic binding protein domain-containing protein</fullName>
    </recommendedName>
</protein>
<feature type="domain" description="Periplasmic binding protein" evidence="4">
    <location>
        <begin position="34"/>
        <end position="285"/>
    </location>
</feature>
<dbReference type="CDD" id="cd01536">
    <property type="entry name" value="PBP1_ABC_sugar_binding-like"/>
    <property type="match status" value="1"/>
</dbReference>
<evidence type="ECO:0000259" key="4">
    <source>
        <dbReference type="Pfam" id="PF13407"/>
    </source>
</evidence>
<dbReference type="GO" id="GO:0030313">
    <property type="term" value="C:cell envelope"/>
    <property type="evidence" value="ECO:0007669"/>
    <property type="project" value="UniProtKB-SubCell"/>
</dbReference>
<proteinExistence type="inferred from homology"/>
<comment type="subcellular location">
    <subcellularLocation>
        <location evidence="1">Cell envelope</location>
    </subcellularLocation>
</comment>
<dbReference type="GO" id="GO:0030246">
    <property type="term" value="F:carbohydrate binding"/>
    <property type="evidence" value="ECO:0007669"/>
    <property type="project" value="UniProtKB-ARBA"/>
</dbReference>
<dbReference type="InterPro" id="IPR028082">
    <property type="entry name" value="Peripla_BP_I"/>
</dbReference>
<dbReference type="PANTHER" id="PTHR46847:SF1">
    <property type="entry name" value="D-ALLOSE-BINDING PERIPLASMIC PROTEIN-RELATED"/>
    <property type="match status" value="1"/>
</dbReference>
<sequence>MFKKLTLLLFIITLSFILIAYIYQQSIDEKPKVTVVLKDLNSEYGRMIEAGLKKGFHDFDIEGKIVAPTSVSFFEQVDLLESILMEKPDILIISLMFPEYSIPTLDKFIEQDIPVLLLDTDFQWDNKTTYIGTDNVALGRTAGMLLGSQLQTGNEVAIIGLDLYSPVASKRIMGAKRSLDTIGINIIAEKVNVYSEPLRVKSEIETILEKHPKIKGIMATNDELALIAFQVIEKHDLKMPIIGADGINEMIKLIEEGDLPGSVAQNPYDMGYLSVETAKKELNGKNVEKHIDSGIDIIIKGNVEQRLDFQKRLLK</sequence>
<dbReference type="STRING" id="152268.A6K24_01360"/>
<dbReference type="EMBL" id="LWSG01000001">
    <property type="protein sequence ID" value="OAS89231.1"/>
    <property type="molecule type" value="Genomic_DNA"/>
</dbReference>
<evidence type="ECO:0000313" key="6">
    <source>
        <dbReference type="Proteomes" id="UP000078534"/>
    </source>
</evidence>
<dbReference type="OrthoDB" id="6196975at2"/>
<dbReference type="SUPFAM" id="SSF53822">
    <property type="entry name" value="Periplasmic binding protein-like I"/>
    <property type="match status" value="1"/>
</dbReference>
<accession>A0A179T633</accession>
<evidence type="ECO:0000256" key="3">
    <source>
        <dbReference type="ARBA" id="ARBA00022729"/>
    </source>
</evidence>
<comment type="similarity">
    <text evidence="2">Belongs to the bacterial solute-binding protein 2 family.</text>
</comment>
<organism evidence="5 6">
    <name type="scientific">Metabacillus litoralis</name>
    <dbReference type="NCBI Taxonomy" id="152268"/>
    <lineage>
        <taxon>Bacteria</taxon>
        <taxon>Bacillati</taxon>
        <taxon>Bacillota</taxon>
        <taxon>Bacilli</taxon>
        <taxon>Bacillales</taxon>
        <taxon>Bacillaceae</taxon>
        <taxon>Metabacillus</taxon>
    </lineage>
</organism>
<gene>
    <name evidence="5" type="ORF">A6K24_01360</name>
</gene>
<keyword evidence="3" id="KW-0732">Signal</keyword>
<dbReference type="Pfam" id="PF13407">
    <property type="entry name" value="Peripla_BP_4"/>
    <property type="match status" value="1"/>
</dbReference>
<evidence type="ECO:0000256" key="1">
    <source>
        <dbReference type="ARBA" id="ARBA00004196"/>
    </source>
</evidence>
<dbReference type="RefSeq" id="WP_066324447.1">
    <property type="nucleotide sequence ID" value="NZ_LWSG01000001.1"/>
</dbReference>
<evidence type="ECO:0000313" key="5">
    <source>
        <dbReference type="EMBL" id="OAS89231.1"/>
    </source>
</evidence>
<dbReference type="InterPro" id="IPR025997">
    <property type="entry name" value="SBP_2_dom"/>
</dbReference>